<accession>A0A022S4B6</accession>
<reference evidence="1 2" key="1">
    <citation type="journal article" date="2013" name="Proc. Natl. Acad. Sci. U.S.A.">
        <title>Fine-scale variation in meiotic recombination in Mimulus inferred from population shotgun sequencing.</title>
        <authorList>
            <person name="Hellsten U."/>
            <person name="Wright K.M."/>
            <person name="Jenkins J."/>
            <person name="Shu S."/>
            <person name="Yuan Y."/>
            <person name="Wessler S.R."/>
            <person name="Schmutz J."/>
            <person name="Willis J.H."/>
            <person name="Rokhsar D.S."/>
        </authorList>
    </citation>
    <scope>NUCLEOTIDE SEQUENCE [LARGE SCALE GENOMIC DNA]</scope>
    <source>
        <strain evidence="2">cv. DUN x IM62</strain>
    </source>
</reference>
<dbReference type="Proteomes" id="UP000030748">
    <property type="component" value="Unassembled WGS sequence"/>
</dbReference>
<dbReference type="EMBL" id="KI630171">
    <property type="protein sequence ID" value="EYU46175.1"/>
    <property type="molecule type" value="Genomic_DNA"/>
</dbReference>
<organism evidence="1 2">
    <name type="scientific">Erythranthe guttata</name>
    <name type="common">Yellow monkey flower</name>
    <name type="synonym">Mimulus guttatus</name>
    <dbReference type="NCBI Taxonomy" id="4155"/>
    <lineage>
        <taxon>Eukaryota</taxon>
        <taxon>Viridiplantae</taxon>
        <taxon>Streptophyta</taxon>
        <taxon>Embryophyta</taxon>
        <taxon>Tracheophyta</taxon>
        <taxon>Spermatophyta</taxon>
        <taxon>Magnoliopsida</taxon>
        <taxon>eudicotyledons</taxon>
        <taxon>Gunneridae</taxon>
        <taxon>Pentapetalae</taxon>
        <taxon>asterids</taxon>
        <taxon>lamiids</taxon>
        <taxon>Lamiales</taxon>
        <taxon>Phrymaceae</taxon>
        <taxon>Erythranthe</taxon>
    </lineage>
</organism>
<proteinExistence type="predicted"/>
<protein>
    <submittedName>
        <fullName evidence="1">Uncharacterized protein</fullName>
    </submittedName>
</protein>
<sequence>MQVSHRGTRKFLQFFNGIHDHNLLAILTNPQRKWSTPKPTSTHSPISRILKPIMKPFFLHKVRYPVCLFIVLQQFIFNLFYSHKPAGYSPVDEGSIRSPTKRIAVSKTSRFDEPAFLFHCLDNIFISILDIALAEFNDSLGKTAIVIHCYYQWFPLLNDAILHTDTVIIFTKCRSTVNNSDKALFIQLRKHPPYGLHEIQIHGLIIVPEINPPSHSNNRLLPLVDIPLHNPSAFLVIIRNPHLNHVLSALNTQFQIDFMLHRQPVAIPSESPGHVMTRHGLIPGHDILDSSGQNVPVVREASGERGSVVENVLRQILGELELGFEGIDFIPP</sequence>
<name>A0A022S4B6_ERYGU</name>
<gene>
    <name evidence="1" type="ORF">MIMGU_mgv1a009767mg</name>
</gene>
<evidence type="ECO:0000313" key="1">
    <source>
        <dbReference type="EMBL" id="EYU46175.1"/>
    </source>
</evidence>
<keyword evidence="2" id="KW-1185">Reference proteome</keyword>
<dbReference type="AntiFam" id="ANF00157">
    <property type="entry name" value="Shadow ORF (opposite ileS)"/>
</dbReference>
<dbReference type="AlphaFoldDB" id="A0A022S4B6"/>
<evidence type="ECO:0000313" key="2">
    <source>
        <dbReference type="Proteomes" id="UP000030748"/>
    </source>
</evidence>